<evidence type="ECO:0000256" key="3">
    <source>
        <dbReference type="ARBA" id="ARBA00006484"/>
    </source>
</evidence>
<dbReference type="PRINTS" id="PR00081">
    <property type="entry name" value="GDHRDH"/>
</dbReference>
<evidence type="ECO:0000256" key="7">
    <source>
        <dbReference type="ARBA" id="ARBA00023140"/>
    </source>
</evidence>
<dbReference type="PANTHER" id="PTHR42808">
    <property type="entry name" value="HYDROXYSTEROID DEHYDROGENASE-LIKE PROTEIN 2"/>
    <property type="match status" value="1"/>
</dbReference>
<keyword evidence="7" id="KW-0576">Peroxisome</keyword>
<comment type="subcellular location">
    <subcellularLocation>
        <location evidence="1">Mitochondrion</location>
    </subcellularLocation>
    <subcellularLocation>
        <location evidence="2">Peroxisome</location>
    </subcellularLocation>
</comment>
<dbReference type="PANTHER" id="PTHR42808:SF3">
    <property type="entry name" value="HYDROXYSTEROID DEHYDROGENASE-LIKE PROTEIN 2"/>
    <property type="match status" value="1"/>
</dbReference>
<evidence type="ECO:0000256" key="5">
    <source>
        <dbReference type="ARBA" id="ARBA00023002"/>
    </source>
</evidence>
<evidence type="ECO:0000256" key="1">
    <source>
        <dbReference type="ARBA" id="ARBA00004173"/>
    </source>
</evidence>
<evidence type="ECO:0000256" key="2">
    <source>
        <dbReference type="ARBA" id="ARBA00004275"/>
    </source>
</evidence>
<dbReference type="SUPFAM" id="SSF51735">
    <property type="entry name" value="NAD(P)-binding Rossmann-fold domains"/>
    <property type="match status" value="1"/>
</dbReference>
<dbReference type="InterPro" id="IPR051935">
    <property type="entry name" value="HSDL2"/>
</dbReference>
<dbReference type="InterPro" id="IPR036291">
    <property type="entry name" value="NAD(P)-bd_dom_sf"/>
</dbReference>
<reference evidence="8" key="1">
    <citation type="submission" date="2018-06" db="EMBL/GenBank/DDBJ databases">
        <authorList>
            <person name="Zhirakovskaya E."/>
        </authorList>
    </citation>
    <scope>NUCLEOTIDE SEQUENCE</scope>
</reference>
<dbReference type="InterPro" id="IPR002347">
    <property type="entry name" value="SDR_fam"/>
</dbReference>
<protein>
    <submittedName>
        <fullName evidence="8">Short chain dehydrogenase family protein</fullName>
    </submittedName>
</protein>
<dbReference type="CDD" id="cd09762">
    <property type="entry name" value="HSDL2_SDR_c"/>
    <property type="match status" value="1"/>
</dbReference>
<accession>A0A3B0T6Y2</accession>
<sequence>MPTLKNKTLFITGASRGIGLAIALRAARDGANIAIAAKTDRPHPKLEGTIHTAAEAIEKAGGKALPLVVDIRDDEAVELAVTTAANHFGGIDICVNNASAIALTDTPSTPMKRFDLMHGVNARGTFLTSKTCLPHLMRAENPHILMISPPLDMSPHWFGPHVAYSMAKYGMSLCVLGMAAEFRERGIAVNALWPRTTIATAAIRNLLGGEAIERASRQPEIMADAAHIILTRPSPEFTGRFCIDDTLLAEHGTTDFDHYRVDASVDLQPDFFVPQDSHPPASLRAVK</sequence>
<keyword evidence="5" id="KW-0560">Oxidoreductase</keyword>
<keyword evidence="4" id="KW-0521">NADP</keyword>
<dbReference type="EMBL" id="UOEM01000035">
    <property type="protein sequence ID" value="VAW11823.1"/>
    <property type="molecule type" value="Genomic_DNA"/>
</dbReference>
<comment type="similarity">
    <text evidence="3">Belongs to the short-chain dehydrogenases/reductases (SDR) family.</text>
</comment>
<dbReference type="NCBIfam" id="NF006133">
    <property type="entry name" value="PRK08278.1"/>
    <property type="match status" value="1"/>
</dbReference>
<dbReference type="FunFam" id="3.40.50.720:FF:000301">
    <property type="entry name" value="Hydroxysteroid dehydrogenase like 2"/>
    <property type="match status" value="1"/>
</dbReference>
<dbReference type="GO" id="GO:0005777">
    <property type="term" value="C:peroxisome"/>
    <property type="evidence" value="ECO:0007669"/>
    <property type="project" value="UniProtKB-SubCell"/>
</dbReference>
<dbReference type="Pfam" id="PF00106">
    <property type="entry name" value="adh_short"/>
    <property type="match status" value="1"/>
</dbReference>
<evidence type="ECO:0000313" key="8">
    <source>
        <dbReference type="EMBL" id="VAW11823.1"/>
    </source>
</evidence>
<dbReference type="AlphaFoldDB" id="A0A3B0T6Y2"/>
<organism evidence="8">
    <name type="scientific">hydrothermal vent metagenome</name>
    <dbReference type="NCBI Taxonomy" id="652676"/>
    <lineage>
        <taxon>unclassified sequences</taxon>
        <taxon>metagenomes</taxon>
        <taxon>ecological metagenomes</taxon>
    </lineage>
</organism>
<gene>
    <name evidence="8" type="ORF">MNBD_ALPHA09-1596</name>
</gene>
<evidence type="ECO:0000256" key="4">
    <source>
        <dbReference type="ARBA" id="ARBA00022857"/>
    </source>
</evidence>
<name>A0A3B0T6Y2_9ZZZZ</name>
<dbReference type="Gene3D" id="3.40.50.720">
    <property type="entry name" value="NAD(P)-binding Rossmann-like Domain"/>
    <property type="match status" value="1"/>
</dbReference>
<proteinExistence type="inferred from homology"/>
<keyword evidence="6" id="KW-0496">Mitochondrion</keyword>
<dbReference type="GO" id="GO:0016491">
    <property type="term" value="F:oxidoreductase activity"/>
    <property type="evidence" value="ECO:0007669"/>
    <property type="project" value="UniProtKB-KW"/>
</dbReference>
<dbReference type="GO" id="GO:0005739">
    <property type="term" value="C:mitochondrion"/>
    <property type="evidence" value="ECO:0007669"/>
    <property type="project" value="UniProtKB-SubCell"/>
</dbReference>
<evidence type="ECO:0000256" key="6">
    <source>
        <dbReference type="ARBA" id="ARBA00023128"/>
    </source>
</evidence>